<keyword evidence="3" id="KW-1185">Reference proteome</keyword>
<evidence type="ECO:0000313" key="3">
    <source>
        <dbReference type="Proteomes" id="UP000001205"/>
    </source>
</evidence>
<reference evidence="3" key="1">
    <citation type="submission" date="2004-12" db="EMBL/GenBank/DDBJ databases">
        <title>The genome sequence of Borrelia hermsii and Borrelia turicatae: comparative analysis of two agents of endemic N. America relapsing fever.</title>
        <authorList>
            <person name="Porcella S.F."/>
            <person name="Raffel S.J."/>
            <person name="Schrumpf M.E."/>
            <person name="Montgomery B."/>
            <person name="Smith T."/>
            <person name="Schwan T.G."/>
        </authorList>
    </citation>
    <scope>NUCLEOTIDE SEQUENCE [LARGE SCALE GENOMIC DNA]</scope>
    <source>
        <strain evidence="3">91E135</strain>
    </source>
</reference>
<dbReference type="EMBL" id="CP000049">
    <property type="protein sequence ID" value="AAX17414.1"/>
    <property type="molecule type" value="Genomic_DNA"/>
</dbReference>
<dbReference type="PANTHER" id="PTHR43034">
    <property type="entry name" value="ION-TRANSLOCATING OXIDOREDUCTASE COMPLEX SUBUNIT C"/>
    <property type="match status" value="1"/>
</dbReference>
<proteinExistence type="predicted"/>
<dbReference type="InterPro" id="IPR010208">
    <property type="entry name" value="Ion_transpt_RnfC/RsxC"/>
</dbReference>
<gene>
    <name evidence="2" type="ordered locus">BT0072</name>
</gene>
<evidence type="ECO:0000256" key="1">
    <source>
        <dbReference type="SAM" id="Phobius"/>
    </source>
</evidence>
<name>A0ABF7PUQ7_BORT9</name>
<dbReference type="Proteomes" id="UP000001205">
    <property type="component" value="Chromosome"/>
</dbReference>
<feature type="transmembrane region" description="Helical" evidence="1">
    <location>
        <begin position="443"/>
        <end position="463"/>
    </location>
</feature>
<keyword evidence="1" id="KW-1133">Transmembrane helix</keyword>
<feature type="transmembrane region" description="Helical" evidence="1">
    <location>
        <begin position="664"/>
        <end position="682"/>
    </location>
</feature>
<feature type="transmembrane region" description="Helical" evidence="1">
    <location>
        <begin position="513"/>
        <end position="530"/>
    </location>
</feature>
<evidence type="ECO:0008006" key="4">
    <source>
        <dbReference type="Google" id="ProtNLM"/>
    </source>
</evidence>
<sequence>MMSNSKTLKIKKQYKVNIDEIQMPECVLIPLETENAKSTIYIIENQRITEGQILSKNKNAELYTYSPISGTIEKIYTANLPGEHQLKSALIRFHGRIKNEQELSVEEESREKTLEKLIRLGIPWFNEHSLFQYVSKCKKIDKMLFLINGKDPFTNISEILIKEKLDEIIYGFETIDKIFKFKEILIVLSNYHLKKELEHLNIFQDKRLTIKLIPNTSYPYSNHEVIMHFLYNEESIKNNINPNKNILLANVEDLYNVYSTLKTNSPYKEKFITINGNKKIQSKIIKVKIGTSIQQIINEDIDTKKYDIFINNPANKIKINNLNIPITRDIYSITILKKESILSKIKLLKTPSFSPRYMEEIILSKIKGKNNISNTQLQYLQYTETETEDEINKVKKEIKEKILNLSLNNEPIYTENNLKDIYLTIILALIPSLIFSFTNNIKFLIDTLILTMISLCSYITIMLKSKHKYLSFFIYTSLIINIILPLNFSIILKIISLLFTFLVFFYFSKLSKFLVNPILISFMFLLLNFPSSFKHTYSKKLSEQEDIIPTWNKIMQQSSNIQNLESLKEFKRYENKHIDMIEKFINDNILSNINIMIPRFHIENLLGLQNEKYLSPILIYIGFSFILGKFIINKLIPLSFYISLLLIAYILKNLGLYSHISFDMLTLIMSPIPMILVFTMSTELQIAPPFKFEQILYGITLSLVYFITLSYIPLETLAAVISIFILQISSTLIKRYSLTFQIKKILHHLSINQAKTIKYKNDNGEEII</sequence>
<feature type="transmembrane region" description="Helical" evidence="1">
    <location>
        <begin position="421"/>
        <end position="437"/>
    </location>
</feature>
<feature type="transmembrane region" description="Helical" evidence="1">
    <location>
        <begin position="702"/>
        <end position="726"/>
    </location>
</feature>
<organism evidence="2 3">
    <name type="scientific">Borrelia turicatae (strain 91E135)</name>
    <dbReference type="NCBI Taxonomy" id="314724"/>
    <lineage>
        <taxon>Bacteria</taxon>
        <taxon>Pseudomonadati</taxon>
        <taxon>Spirochaetota</taxon>
        <taxon>Spirochaetia</taxon>
        <taxon>Spirochaetales</taxon>
        <taxon>Borreliaceae</taxon>
        <taxon>Borrelia</taxon>
    </lineage>
</organism>
<keyword evidence="1" id="KW-0472">Membrane</keyword>
<feature type="transmembrane region" description="Helical" evidence="1">
    <location>
        <begin position="475"/>
        <end position="507"/>
    </location>
</feature>
<keyword evidence="1" id="KW-0812">Transmembrane</keyword>
<dbReference type="PANTHER" id="PTHR43034:SF2">
    <property type="entry name" value="ION-TRANSLOCATING OXIDOREDUCTASE COMPLEX SUBUNIT C"/>
    <property type="match status" value="1"/>
</dbReference>
<evidence type="ECO:0000313" key="2">
    <source>
        <dbReference type="EMBL" id="AAX17414.1"/>
    </source>
</evidence>
<feature type="transmembrane region" description="Helical" evidence="1">
    <location>
        <begin position="613"/>
        <end position="632"/>
    </location>
</feature>
<dbReference type="AlphaFoldDB" id="A0ABF7PUQ7"/>
<accession>A0ABF7PUQ7</accession>
<dbReference type="KEGG" id="btu:BT0072"/>
<protein>
    <recommendedName>
        <fullName evidence="4">RnfC Barrel sandwich hybrid domain-containing protein</fullName>
    </recommendedName>
</protein>